<protein>
    <submittedName>
        <fullName evidence="1">Uncharacterized protein</fullName>
    </submittedName>
</protein>
<keyword evidence="2" id="KW-1185">Reference proteome</keyword>
<reference evidence="1 2" key="1">
    <citation type="journal article" date="2011" name="Cell">
        <title>The monarch butterfly genome yields insights into long-distance migration.</title>
        <authorList>
            <person name="Zhan S."/>
            <person name="Merlin C."/>
            <person name="Boore J.L."/>
            <person name="Reppert S.M."/>
        </authorList>
    </citation>
    <scope>NUCLEOTIDE SEQUENCE [LARGE SCALE GENOMIC DNA]</scope>
    <source>
        <strain evidence="1">F-2</strain>
    </source>
</reference>
<dbReference type="AlphaFoldDB" id="A0A212FMQ9"/>
<dbReference type="KEGG" id="dpl:KGM_206873"/>
<gene>
    <name evidence="1" type="ORF">KGM_206873</name>
</gene>
<dbReference type="Proteomes" id="UP000007151">
    <property type="component" value="Unassembled WGS sequence"/>
</dbReference>
<sequence length="181" mass="21215">MIRDGFWSLCEGIIQYPNVPTSNSYTDLYSVPRCIGQEVASKKDPCVFNSIIQYETIPVTRRSSYYEDSYLCLKPTFNNTMEQYFSVPRRVVDDTCNGIIKKLTDNVSECGVRILSEYSYYPQSRQTQFPLEYCTEKDGSCRLMVGWHLSNKTIENFEFLKHDSNFKKFFIQTEPNMELFI</sequence>
<comment type="caution">
    <text evidence="1">The sequence shown here is derived from an EMBL/GenBank/DDBJ whole genome shotgun (WGS) entry which is preliminary data.</text>
</comment>
<organism evidence="1 2">
    <name type="scientific">Danaus plexippus plexippus</name>
    <dbReference type="NCBI Taxonomy" id="278856"/>
    <lineage>
        <taxon>Eukaryota</taxon>
        <taxon>Metazoa</taxon>
        <taxon>Ecdysozoa</taxon>
        <taxon>Arthropoda</taxon>
        <taxon>Hexapoda</taxon>
        <taxon>Insecta</taxon>
        <taxon>Pterygota</taxon>
        <taxon>Neoptera</taxon>
        <taxon>Endopterygota</taxon>
        <taxon>Lepidoptera</taxon>
        <taxon>Glossata</taxon>
        <taxon>Ditrysia</taxon>
        <taxon>Papilionoidea</taxon>
        <taxon>Nymphalidae</taxon>
        <taxon>Danainae</taxon>
        <taxon>Danaini</taxon>
        <taxon>Danaina</taxon>
        <taxon>Danaus</taxon>
        <taxon>Danaus</taxon>
    </lineage>
</organism>
<proteinExistence type="predicted"/>
<dbReference type="InParanoid" id="A0A212FMQ9"/>
<accession>A0A212FMQ9</accession>
<name>A0A212FMQ9_DANPL</name>
<dbReference type="EMBL" id="AGBW02007651">
    <property type="protein sequence ID" value="OWR55021.1"/>
    <property type="molecule type" value="Genomic_DNA"/>
</dbReference>
<evidence type="ECO:0000313" key="2">
    <source>
        <dbReference type="Proteomes" id="UP000007151"/>
    </source>
</evidence>
<evidence type="ECO:0000313" key="1">
    <source>
        <dbReference type="EMBL" id="OWR55021.1"/>
    </source>
</evidence>